<evidence type="ECO:0000313" key="2">
    <source>
        <dbReference type="Proteomes" id="UP000306319"/>
    </source>
</evidence>
<reference evidence="1" key="1">
    <citation type="submission" date="2019-04" db="EMBL/GenBank/DDBJ databases">
        <title>Microbes associate with the intestines of laboratory mice.</title>
        <authorList>
            <person name="Navarre W."/>
            <person name="Wong E."/>
            <person name="Huang K."/>
            <person name="Tropini C."/>
            <person name="Ng K."/>
            <person name="Yu B."/>
        </authorList>
    </citation>
    <scope>NUCLEOTIDE SEQUENCE</scope>
    <source>
        <strain evidence="1">NM04_E33</strain>
    </source>
</reference>
<comment type="caution">
    <text evidence="1">The sequence shown here is derived from an EMBL/GenBank/DDBJ whole genome shotgun (WGS) entry which is preliminary data.</text>
</comment>
<proteinExistence type="predicted"/>
<name>A0AC61RCB7_9BACT</name>
<evidence type="ECO:0000313" key="1">
    <source>
        <dbReference type="EMBL" id="TGY77278.1"/>
    </source>
</evidence>
<organism evidence="1 2">
    <name type="scientific">Lepagella muris</name>
    <dbReference type="NCBI Taxonomy" id="3032870"/>
    <lineage>
        <taxon>Bacteria</taxon>
        <taxon>Pseudomonadati</taxon>
        <taxon>Bacteroidota</taxon>
        <taxon>Bacteroidia</taxon>
        <taxon>Bacteroidales</taxon>
        <taxon>Muribaculaceae</taxon>
        <taxon>Lepagella</taxon>
    </lineage>
</organism>
<dbReference type="Proteomes" id="UP000306319">
    <property type="component" value="Unassembled WGS sequence"/>
</dbReference>
<sequence length="139" mass="15751">MRHADIIKLSDTEKIALEQGQKFGKLPRFRRRCHGILLKSAGKTNKEIAEILGCSHVSVYLWQQAYKDGGIKALEVKSVQRHKPILNKEEHEKAVRKAVSENRESLKSAKAAFEKETGISVSRSTLRRFLELLAQDISV</sequence>
<gene>
    <name evidence="1" type="ORF">E5331_15175</name>
</gene>
<keyword evidence="2" id="KW-1185">Reference proteome</keyword>
<protein>
    <submittedName>
        <fullName evidence="1">Helix-turn-helix domain-containing protein</fullName>
    </submittedName>
</protein>
<dbReference type="EMBL" id="SRYB01000027">
    <property type="protein sequence ID" value="TGY77278.1"/>
    <property type="molecule type" value="Genomic_DNA"/>
</dbReference>
<accession>A0AC61RCB7</accession>